<evidence type="ECO:0000313" key="7">
    <source>
        <dbReference type="EMBL" id="RMY63215.1"/>
    </source>
</evidence>
<dbReference type="GO" id="GO:0046982">
    <property type="term" value="F:protein heterodimerization activity"/>
    <property type="evidence" value="ECO:0007669"/>
    <property type="project" value="InterPro"/>
</dbReference>
<comment type="caution">
    <text evidence="7">The sequence shown here is derived from an EMBL/GenBank/DDBJ whole genome shotgun (WGS) entry which is preliminary data.</text>
</comment>
<name>A0A3M7DFX0_HORWE</name>
<accession>A0A3M7DFX0</accession>
<evidence type="ECO:0000256" key="2">
    <source>
        <dbReference type="ARBA" id="ARBA00010343"/>
    </source>
</evidence>
<comment type="subcellular location">
    <subcellularLocation>
        <location evidence="1">Chromosome</location>
    </subcellularLocation>
</comment>
<protein>
    <recommendedName>
        <fullName evidence="6">Core Histone H2A/H2B/H3 domain-containing protein</fullName>
    </recommendedName>
</protein>
<dbReference type="GO" id="GO:0000786">
    <property type="term" value="C:nucleosome"/>
    <property type="evidence" value="ECO:0007669"/>
    <property type="project" value="UniProtKB-KW"/>
</dbReference>
<dbReference type="PANTHER" id="PTHR11426">
    <property type="entry name" value="HISTONE H3"/>
    <property type="match status" value="1"/>
</dbReference>
<dbReference type="GO" id="GO:0003677">
    <property type="term" value="F:DNA binding"/>
    <property type="evidence" value="ECO:0007669"/>
    <property type="project" value="InterPro"/>
</dbReference>
<evidence type="ECO:0000256" key="4">
    <source>
        <dbReference type="ARBA" id="ARBA00023269"/>
    </source>
</evidence>
<reference evidence="7 8" key="1">
    <citation type="journal article" date="2018" name="BMC Genomics">
        <title>Genomic evidence for intraspecific hybridization in a clonal and extremely halotolerant yeast.</title>
        <authorList>
            <person name="Gostincar C."/>
            <person name="Stajich J.E."/>
            <person name="Zupancic J."/>
            <person name="Zalar P."/>
            <person name="Gunde-Cimerman N."/>
        </authorList>
    </citation>
    <scope>NUCLEOTIDE SEQUENCE [LARGE SCALE GENOMIC DNA]</scope>
    <source>
        <strain evidence="7 8">EXF-10513</strain>
    </source>
</reference>
<proteinExistence type="inferred from homology"/>
<dbReference type="InterPro" id="IPR000164">
    <property type="entry name" value="Histone_H3/CENP-A"/>
</dbReference>
<dbReference type="SMART" id="SM00428">
    <property type="entry name" value="H3"/>
    <property type="match status" value="1"/>
</dbReference>
<dbReference type="AlphaFoldDB" id="A0A3M7DFX0"/>
<dbReference type="Proteomes" id="UP000269539">
    <property type="component" value="Unassembled WGS sequence"/>
</dbReference>
<dbReference type="InterPro" id="IPR009072">
    <property type="entry name" value="Histone-fold"/>
</dbReference>
<evidence type="ECO:0000256" key="5">
    <source>
        <dbReference type="SAM" id="MobiDB-lite"/>
    </source>
</evidence>
<comment type="similarity">
    <text evidence="2">Belongs to the histone H3 family.</text>
</comment>
<dbReference type="EMBL" id="QWIO01002060">
    <property type="protein sequence ID" value="RMY63215.1"/>
    <property type="molecule type" value="Genomic_DNA"/>
</dbReference>
<feature type="domain" description="Core Histone H2A/H2B/H3" evidence="6">
    <location>
        <begin position="73"/>
        <end position="146"/>
    </location>
</feature>
<evidence type="ECO:0000256" key="3">
    <source>
        <dbReference type="ARBA" id="ARBA00022454"/>
    </source>
</evidence>
<feature type="compositionally biased region" description="Basic residues" evidence="5">
    <location>
        <begin position="1"/>
        <end position="12"/>
    </location>
</feature>
<dbReference type="InterPro" id="IPR007125">
    <property type="entry name" value="H2A/H2B/H3"/>
</dbReference>
<keyword evidence="4" id="KW-0544">Nucleosome core</keyword>
<gene>
    <name evidence="7" type="ORF">D0864_12696</name>
</gene>
<dbReference type="Pfam" id="PF00125">
    <property type="entry name" value="Histone"/>
    <property type="match status" value="1"/>
</dbReference>
<evidence type="ECO:0000313" key="8">
    <source>
        <dbReference type="Proteomes" id="UP000269539"/>
    </source>
</evidence>
<feature type="region of interest" description="Disordered" evidence="5">
    <location>
        <begin position="1"/>
        <end position="67"/>
    </location>
</feature>
<organism evidence="7 8">
    <name type="scientific">Hortaea werneckii</name>
    <name type="common">Black yeast</name>
    <name type="synonym">Cladosporium werneckii</name>
    <dbReference type="NCBI Taxonomy" id="91943"/>
    <lineage>
        <taxon>Eukaryota</taxon>
        <taxon>Fungi</taxon>
        <taxon>Dikarya</taxon>
        <taxon>Ascomycota</taxon>
        <taxon>Pezizomycotina</taxon>
        <taxon>Dothideomycetes</taxon>
        <taxon>Dothideomycetidae</taxon>
        <taxon>Mycosphaerellales</taxon>
        <taxon>Teratosphaeriaceae</taxon>
        <taxon>Hortaea</taxon>
    </lineage>
</organism>
<dbReference type="GO" id="GO:0030527">
    <property type="term" value="F:structural constituent of chromatin"/>
    <property type="evidence" value="ECO:0007669"/>
    <property type="project" value="InterPro"/>
</dbReference>
<dbReference type="Gene3D" id="1.10.20.10">
    <property type="entry name" value="Histone, subunit A"/>
    <property type="match status" value="1"/>
</dbReference>
<sequence length="160" mass="18438">MAGRAVKSKRARVIFGPVTRPPPKKELGIAHRKHQRASVSMTNNRRKRLYKSGGKSENGKYYPSGRSKHLAASALRRPARYQKSTDDSVPELAFQHRIREVVKGFLNDVRFQDYPMGALQEAAEAYMERIFDSRHANHTKIQKKDIVVLFDFLRSWGVMR</sequence>
<keyword evidence="4" id="KW-0238">DNA-binding</keyword>
<keyword evidence="3" id="KW-0158">Chromosome</keyword>
<evidence type="ECO:0000259" key="6">
    <source>
        <dbReference type="Pfam" id="PF00125"/>
    </source>
</evidence>
<evidence type="ECO:0000256" key="1">
    <source>
        <dbReference type="ARBA" id="ARBA00004286"/>
    </source>
</evidence>
<dbReference type="SUPFAM" id="SSF47113">
    <property type="entry name" value="Histone-fold"/>
    <property type="match status" value="1"/>
</dbReference>